<dbReference type="PANTHER" id="PTHR45626:SF52">
    <property type="entry name" value="SINGLE-STRANDED DNA-DEPENDENT ATPASE (EUROFUNG)"/>
    <property type="match status" value="1"/>
</dbReference>
<organism evidence="6 7">
    <name type="scientific">Metarhizium brunneum</name>
    <dbReference type="NCBI Taxonomy" id="500148"/>
    <lineage>
        <taxon>Eukaryota</taxon>
        <taxon>Fungi</taxon>
        <taxon>Dikarya</taxon>
        <taxon>Ascomycota</taxon>
        <taxon>Pezizomycotina</taxon>
        <taxon>Sordariomycetes</taxon>
        <taxon>Hypocreomycetidae</taxon>
        <taxon>Hypocreales</taxon>
        <taxon>Clavicipitaceae</taxon>
        <taxon>Metarhizium</taxon>
    </lineage>
</organism>
<gene>
    <name evidence="6" type="primary">RAD5B_0</name>
    <name evidence="6" type="ORF">G6M90_00g020570</name>
</gene>
<dbReference type="Pfam" id="PF00176">
    <property type="entry name" value="SNF2-rel_dom"/>
    <property type="match status" value="1"/>
</dbReference>
<dbReference type="PANTHER" id="PTHR45626">
    <property type="entry name" value="TRANSCRIPTION TERMINATION FACTOR 2-RELATED"/>
    <property type="match status" value="1"/>
</dbReference>
<dbReference type="GO" id="GO:0005524">
    <property type="term" value="F:ATP binding"/>
    <property type="evidence" value="ECO:0007669"/>
    <property type="project" value="UniProtKB-KW"/>
</dbReference>
<dbReference type="GO" id="GO:0006281">
    <property type="term" value="P:DNA repair"/>
    <property type="evidence" value="ECO:0007669"/>
    <property type="project" value="TreeGrafter"/>
</dbReference>
<feature type="domain" description="Helicase ATP-binding" evidence="4">
    <location>
        <begin position="423"/>
        <end position="608"/>
    </location>
</feature>
<dbReference type="EMBL" id="CP058932">
    <property type="protein sequence ID" value="QLI65850.1"/>
    <property type="molecule type" value="Genomic_DNA"/>
</dbReference>
<dbReference type="RefSeq" id="XP_065986043.1">
    <property type="nucleotide sequence ID" value="XM_066129858.1"/>
</dbReference>
<dbReference type="SUPFAM" id="SSF52540">
    <property type="entry name" value="P-loop containing nucleoside triphosphate hydrolases"/>
    <property type="match status" value="2"/>
</dbReference>
<dbReference type="PROSITE" id="PS51192">
    <property type="entry name" value="HELICASE_ATP_BIND_1"/>
    <property type="match status" value="1"/>
</dbReference>
<reference evidence="6 7" key="1">
    <citation type="submission" date="2020-07" db="EMBL/GenBank/DDBJ databases">
        <title>Telomere length de novo assembly of all 7 chromosomes of the fungus, Metarhizium brunneum, using a novel assembly pipeline.</title>
        <authorList>
            <person name="Saud z."/>
            <person name="Kortsinoglou A."/>
            <person name="Kouvelis V.N."/>
            <person name="Butt T.M."/>
        </authorList>
    </citation>
    <scope>NUCLEOTIDE SEQUENCE [LARGE SCALE GENOMIC DNA]</scope>
    <source>
        <strain evidence="6 7">4556</strain>
    </source>
</reference>
<dbReference type="InterPro" id="IPR001650">
    <property type="entry name" value="Helicase_C-like"/>
</dbReference>
<evidence type="ECO:0000313" key="6">
    <source>
        <dbReference type="EMBL" id="QLI65850.1"/>
    </source>
</evidence>
<dbReference type="Pfam" id="PF00271">
    <property type="entry name" value="Helicase_C"/>
    <property type="match status" value="1"/>
</dbReference>
<feature type="domain" description="Helicase C-terminal" evidence="5">
    <location>
        <begin position="834"/>
        <end position="995"/>
    </location>
</feature>
<keyword evidence="2" id="KW-0378">Hydrolase</keyword>
<accession>A0A7D5USK6</accession>
<dbReference type="CDD" id="cd18008">
    <property type="entry name" value="DEXDc_SHPRH-like"/>
    <property type="match status" value="1"/>
</dbReference>
<dbReference type="GeneID" id="26237933"/>
<protein>
    <submittedName>
        <fullName evidence="6">DNA repair protein RAD5B</fullName>
    </submittedName>
</protein>
<evidence type="ECO:0000256" key="1">
    <source>
        <dbReference type="ARBA" id="ARBA00022741"/>
    </source>
</evidence>
<dbReference type="InterPro" id="IPR049730">
    <property type="entry name" value="SNF2/RAD54-like_C"/>
</dbReference>
<proteinExistence type="predicted"/>
<dbReference type="Proteomes" id="UP000510686">
    <property type="component" value="Chromosome 1"/>
</dbReference>
<evidence type="ECO:0000256" key="3">
    <source>
        <dbReference type="ARBA" id="ARBA00022840"/>
    </source>
</evidence>
<dbReference type="KEGG" id="mbrn:26237933"/>
<dbReference type="InterPro" id="IPR000330">
    <property type="entry name" value="SNF2_N"/>
</dbReference>
<dbReference type="SMART" id="SM00490">
    <property type="entry name" value="HELICc"/>
    <property type="match status" value="1"/>
</dbReference>
<dbReference type="OrthoDB" id="448448at2759"/>
<evidence type="ECO:0000256" key="2">
    <source>
        <dbReference type="ARBA" id="ARBA00022801"/>
    </source>
</evidence>
<dbReference type="AlphaFoldDB" id="A0A7D5USK6"/>
<dbReference type="InterPro" id="IPR050628">
    <property type="entry name" value="SNF2_RAD54_helicase_TF"/>
</dbReference>
<evidence type="ECO:0000259" key="4">
    <source>
        <dbReference type="PROSITE" id="PS51192"/>
    </source>
</evidence>
<keyword evidence="7" id="KW-1185">Reference proteome</keyword>
<dbReference type="SMART" id="SM00487">
    <property type="entry name" value="DEXDc"/>
    <property type="match status" value="1"/>
</dbReference>
<dbReference type="GO" id="GO:0005634">
    <property type="term" value="C:nucleus"/>
    <property type="evidence" value="ECO:0007669"/>
    <property type="project" value="TreeGrafter"/>
</dbReference>
<sequence>MVIERSAVLEFKVISPNARILVKVAAQSDFHAVTTIQASIIGQAVYYEALRALNQITFPRVESARSTATEQMMIRQRHNVLLHADTVSSVDIVNINSSESLTPSKRLVVRYQNKLHNLLLRRDVPPRFVNAEKMDLSLKRAFPFETEKQGPLNKSSRQPTLSGETLNLEAGLDTCFGSIIDIEAQLCSKEFLSSCDQAFKDPGYPILVVQTGNYFTLEHNGQKLARLSKGLCRTLHQAVTGRQASIRAFIRENWDGDQTSTILPIEINIYGIRANSEDIGRILSKSGIFLQLPRYSLKSVEYHNPHILQIEGYVEQDRVEAVLPSATPAADPANLRTESESVVNDSTTMINHILDSLSHPVLLRQLPADCRIRSTLLPHQREAIDFILQRETSSLPSEMSLWKYNNLDGDKPFYQHIFSGAKRPQQEETKGGIVADEMGLGKSLVMLSTVAGSLGRAEDFFSSQIQLFSNKSAKKAPSKATLIVAPSSLLIDNWIHEIRKHTYSGGLTFYKYLGLGRHTETDFLHKRAIVFTTYATLATDFCGGKNALADINWFRIVLDEAHNIRNRSTKQFQAVASLSSHHHWCLTGTPIQNKLDDLGALVSFVQVPILKNPASFQKFIINPIVSGSGTRYENLRVLLRSICIRRTRELLNLPDPVSEIRRVKFTAAEYSEYNKILLQCRTDLDMMVSGRLKGASNKFLLDTLMKLRLYCNNGSTNPILQSGSTGLPADPDEALTYLQQQEENVCSYCNGIIFYISETAETDGGRFISSCCHLVCGNCEPGHRASKERCPACASEGGNKLTLLNTSSSTGRQIQSHAGPENNSFDRPESYPSKLRELLSDIRRFSTEKSIVFSCWKKTLSLVSQLLHTHGIKYNMIYGSLSLNKRIEVLNDFRSPSGANILLMTLGTGAVGLNLAVASRIYLLEPQWNPYIESQAIGRALRLGQTARVTIVRYVVIDTIEESNILGRQRKKLQLVDGGFGKDKDMVSERLRPLLNMVETHRGDQVN</sequence>
<name>A0A7D5USK6_9HYPO</name>
<dbReference type="CDD" id="cd18793">
    <property type="entry name" value="SF2_C_SNF"/>
    <property type="match status" value="1"/>
</dbReference>
<keyword evidence="3" id="KW-0067">ATP-binding</keyword>
<dbReference type="Gene3D" id="3.40.50.10810">
    <property type="entry name" value="Tandem AAA-ATPase domain"/>
    <property type="match status" value="1"/>
</dbReference>
<evidence type="ECO:0000259" key="5">
    <source>
        <dbReference type="PROSITE" id="PS51194"/>
    </source>
</evidence>
<dbReference type="GO" id="GO:0008094">
    <property type="term" value="F:ATP-dependent activity, acting on DNA"/>
    <property type="evidence" value="ECO:0007669"/>
    <property type="project" value="TreeGrafter"/>
</dbReference>
<dbReference type="Gene3D" id="3.40.50.300">
    <property type="entry name" value="P-loop containing nucleotide triphosphate hydrolases"/>
    <property type="match status" value="1"/>
</dbReference>
<dbReference type="InterPro" id="IPR038718">
    <property type="entry name" value="SNF2-like_sf"/>
</dbReference>
<keyword evidence="1" id="KW-0547">Nucleotide-binding</keyword>
<dbReference type="PROSITE" id="PS51194">
    <property type="entry name" value="HELICASE_CTER"/>
    <property type="match status" value="1"/>
</dbReference>
<dbReference type="InterPro" id="IPR014001">
    <property type="entry name" value="Helicase_ATP-bd"/>
</dbReference>
<dbReference type="GO" id="GO:0016787">
    <property type="term" value="F:hydrolase activity"/>
    <property type="evidence" value="ECO:0007669"/>
    <property type="project" value="UniProtKB-KW"/>
</dbReference>
<dbReference type="InterPro" id="IPR027417">
    <property type="entry name" value="P-loop_NTPase"/>
</dbReference>
<evidence type="ECO:0000313" key="7">
    <source>
        <dbReference type="Proteomes" id="UP000510686"/>
    </source>
</evidence>